<reference evidence="1 2" key="1">
    <citation type="journal article" date="2021" name="Front. Genet.">
        <title>Chromosome-Level Genome Assembly Reveals Significant Gene Expansion in the Toll and IMD Signaling Pathways of Dendrolimus kikuchii.</title>
        <authorList>
            <person name="Zhou J."/>
            <person name="Wu P."/>
            <person name="Xiong Z."/>
            <person name="Liu N."/>
            <person name="Zhao N."/>
            <person name="Ji M."/>
            <person name="Qiu Y."/>
            <person name="Yang B."/>
        </authorList>
    </citation>
    <scope>NUCLEOTIDE SEQUENCE [LARGE SCALE GENOMIC DNA]</scope>
    <source>
        <strain evidence="1">Ann1</strain>
    </source>
</reference>
<evidence type="ECO:0000313" key="1">
    <source>
        <dbReference type="EMBL" id="KAJ0178616.1"/>
    </source>
</evidence>
<keyword evidence="2" id="KW-1185">Reference proteome</keyword>
<organism evidence="1 2">
    <name type="scientific">Dendrolimus kikuchii</name>
    <dbReference type="NCBI Taxonomy" id="765133"/>
    <lineage>
        <taxon>Eukaryota</taxon>
        <taxon>Metazoa</taxon>
        <taxon>Ecdysozoa</taxon>
        <taxon>Arthropoda</taxon>
        <taxon>Hexapoda</taxon>
        <taxon>Insecta</taxon>
        <taxon>Pterygota</taxon>
        <taxon>Neoptera</taxon>
        <taxon>Endopterygota</taxon>
        <taxon>Lepidoptera</taxon>
        <taxon>Glossata</taxon>
        <taxon>Ditrysia</taxon>
        <taxon>Bombycoidea</taxon>
        <taxon>Lasiocampidae</taxon>
        <taxon>Dendrolimus</taxon>
    </lineage>
</organism>
<comment type="caution">
    <text evidence="1">The sequence shown here is derived from an EMBL/GenBank/DDBJ whole genome shotgun (WGS) entry which is preliminary data.</text>
</comment>
<dbReference type="EMBL" id="CM034395">
    <property type="protein sequence ID" value="KAJ0178616.1"/>
    <property type="molecule type" value="Genomic_DNA"/>
</dbReference>
<sequence length="112" mass="12989">MTKNSERHSVTDTEIGSVRSVHAMLVLLPQLLLLYYFNIMGNKQNRMKRGLRKYYKQKGIKMNTIKSKSFSFTNREETLTTNKNSLEVGIDYSLLATYLPLLIIEGEVEQKK</sequence>
<proteinExistence type="predicted"/>
<gene>
    <name evidence="1" type="ORF">K1T71_005391</name>
</gene>
<dbReference type="Proteomes" id="UP000824533">
    <property type="component" value="Linkage Group LG09"/>
</dbReference>
<protein>
    <submittedName>
        <fullName evidence="1">Uncharacterized protein</fullName>
    </submittedName>
</protein>
<accession>A0ACC1D437</accession>
<evidence type="ECO:0000313" key="2">
    <source>
        <dbReference type="Proteomes" id="UP000824533"/>
    </source>
</evidence>
<name>A0ACC1D437_9NEOP</name>